<name>A0A0M0LSI6_9EUKA</name>
<dbReference type="Gene3D" id="1.10.730.20">
    <property type="match status" value="1"/>
</dbReference>
<dbReference type="InterPro" id="IPR009008">
    <property type="entry name" value="Val/Leu/Ile-tRNA-synth_edit"/>
</dbReference>
<dbReference type="Proteomes" id="UP000037460">
    <property type="component" value="Unassembled WGS sequence"/>
</dbReference>
<evidence type="ECO:0000256" key="2">
    <source>
        <dbReference type="ARBA" id="ARBA00022741"/>
    </source>
</evidence>
<dbReference type="GO" id="GO:0000049">
    <property type="term" value="F:tRNA binding"/>
    <property type="evidence" value="ECO:0007669"/>
    <property type="project" value="InterPro"/>
</dbReference>
<evidence type="ECO:0000256" key="3">
    <source>
        <dbReference type="ARBA" id="ARBA00022840"/>
    </source>
</evidence>
<dbReference type="GO" id="GO:0005524">
    <property type="term" value="F:ATP binding"/>
    <property type="evidence" value="ECO:0007669"/>
    <property type="project" value="UniProtKB-KW"/>
</dbReference>
<evidence type="ECO:0000256" key="4">
    <source>
        <dbReference type="ARBA" id="ARBA00022917"/>
    </source>
</evidence>
<dbReference type="AlphaFoldDB" id="A0A0M0LSI6"/>
<evidence type="ECO:0000259" key="8">
    <source>
        <dbReference type="Pfam" id="PF08264"/>
    </source>
</evidence>
<dbReference type="GO" id="GO:0005739">
    <property type="term" value="C:mitochondrion"/>
    <property type="evidence" value="ECO:0007669"/>
    <property type="project" value="TreeGrafter"/>
</dbReference>
<dbReference type="InterPro" id="IPR013155">
    <property type="entry name" value="M/V/L/I-tRNA-synth_anticd-bd"/>
</dbReference>
<organism evidence="9 10">
    <name type="scientific">Chrysochromulina tobinii</name>
    <dbReference type="NCBI Taxonomy" id="1460289"/>
    <lineage>
        <taxon>Eukaryota</taxon>
        <taxon>Haptista</taxon>
        <taxon>Haptophyta</taxon>
        <taxon>Prymnesiophyceae</taxon>
        <taxon>Prymnesiales</taxon>
        <taxon>Chrysochromulinaceae</taxon>
        <taxon>Chrysochromulina</taxon>
    </lineage>
</organism>
<dbReference type="PANTHER" id="PTHR42765:SF1">
    <property type="entry name" value="ISOLEUCINE--TRNA LIGASE, MITOCHONDRIAL"/>
    <property type="match status" value="1"/>
</dbReference>
<feature type="domain" description="Methionyl/Valyl/Leucyl/Isoleucyl-tRNA synthetase anticodon-binding" evidence="8">
    <location>
        <begin position="642"/>
        <end position="767"/>
    </location>
</feature>
<dbReference type="InterPro" id="IPR033708">
    <property type="entry name" value="Anticodon_Ile_BEm"/>
</dbReference>
<dbReference type="Gene3D" id="3.40.50.620">
    <property type="entry name" value="HUPs"/>
    <property type="match status" value="2"/>
</dbReference>
<dbReference type="GO" id="GO:0004822">
    <property type="term" value="F:isoleucine-tRNA ligase activity"/>
    <property type="evidence" value="ECO:0007669"/>
    <property type="project" value="TreeGrafter"/>
</dbReference>
<keyword evidence="1" id="KW-0436">Ligase</keyword>
<feature type="domain" description="Aminoacyl-tRNA synthetase class Ia" evidence="7">
    <location>
        <begin position="2"/>
        <end position="414"/>
    </location>
</feature>
<proteinExistence type="predicted"/>
<feature type="region of interest" description="Disordered" evidence="6">
    <location>
        <begin position="452"/>
        <end position="483"/>
    </location>
</feature>
<keyword evidence="5 9" id="KW-0030">Aminoacyl-tRNA synthetase</keyword>
<dbReference type="OrthoDB" id="10264412at2759"/>
<dbReference type="Pfam" id="PF08264">
    <property type="entry name" value="Anticodon_1"/>
    <property type="match status" value="1"/>
</dbReference>
<protein>
    <submittedName>
        <fullName evidence="9">Isoleucyl-tRNA synthetase</fullName>
    </submittedName>
</protein>
<dbReference type="InterPro" id="IPR009080">
    <property type="entry name" value="tRNAsynth_Ia_anticodon-bd"/>
</dbReference>
<dbReference type="EMBL" id="JWZX01000018">
    <property type="protein sequence ID" value="KOO53877.1"/>
    <property type="molecule type" value="Genomic_DNA"/>
</dbReference>
<evidence type="ECO:0000256" key="1">
    <source>
        <dbReference type="ARBA" id="ARBA00022598"/>
    </source>
</evidence>
<feature type="compositionally biased region" description="Low complexity" evidence="6">
    <location>
        <begin position="461"/>
        <end position="483"/>
    </location>
</feature>
<dbReference type="Pfam" id="PF00133">
    <property type="entry name" value="tRNA-synt_1"/>
    <property type="match status" value="2"/>
</dbReference>
<dbReference type="InterPro" id="IPR002300">
    <property type="entry name" value="aa-tRNA-synth_Ia"/>
</dbReference>
<feature type="domain" description="Aminoacyl-tRNA synthetase class Ia" evidence="7">
    <location>
        <begin position="421"/>
        <end position="596"/>
    </location>
</feature>
<reference evidence="10" key="1">
    <citation type="journal article" date="2015" name="PLoS Genet.">
        <title>Genome Sequence and Transcriptome Analyses of Chrysochromulina tobin: Metabolic Tools for Enhanced Algal Fitness in the Prominent Order Prymnesiales (Haptophyceae).</title>
        <authorList>
            <person name="Hovde B.T."/>
            <person name="Deodato C.R."/>
            <person name="Hunsperger H.M."/>
            <person name="Ryken S.A."/>
            <person name="Yost W."/>
            <person name="Jha R.K."/>
            <person name="Patterson J."/>
            <person name="Monnat R.J. Jr."/>
            <person name="Barlow S.B."/>
            <person name="Starkenburg S.R."/>
            <person name="Cattolico R.A."/>
        </authorList>
    </citation>
    <scope>NUCLEOTIDE SEQUENCE</scope>
    <source>
        <strain evidence="10">CCMP291</strain>
    </source>
</reference>
<evidence type="ECO:0000259" key="7">
    <source>
        <dbReference type="Pfam" id="PF00133"/>
    </source>
</evidence>
<dbReference type="GO" id="GO:0002161">
    <property type="term" value="F:aminoacyl-tRNA deacylase activity"/>
    <property type="evidence" value="ECO:0007669"/>
    <property type="project" value="InterPro"/>
</dbReference>
<dbReference type="CDD" id="cd07960">
    <property type="entry name" value="Anticodon_Ia_Ile_BEm"/>
    <property type="match status" value="1"/>
</dbReference>
<dbReference type="SUPFAM" id="SSF50677">
    <property type="entry name" value="ValRS/IleRS/LeuRS editing domain"/>
    <property type="match status" value="1"/>
</dbReference>
<dbReference type="Gene3D" id="3.90.740.10">
    <property type="entry name" value="Valyl/Leucyl/Isoleucyl-tRNA synthetase, editing domain"/>
    <property type="match status" value="2"/>
</dbReference>
<keyword evidence="2" id="KW-0547">Nucleotide-binding</keyword>
<comment type="caution">
    <text evidence="9">The sequence shown here is derived from an EMBL/GenBank/DDBJ whole genome shotgun (WGS) entry which is preliminary data.</text>
</comment>
<dbReference type="Gene3D" id="1.10.287.10">
    <property type="entry name" value="S15/NS1, RNA-binding"/>
    <property type="match status" value="1"/>
</dbReference>
<feature type="region of interest" description="Disordered" evidence="6">
    <location>
        <begin position="549"/>
        <end position="571"/>
    </location>
</feature>
<dbReference type="SUPFAM" id="SSF52374">
    <property type="entry name" value="Nucleotidylyl transferase"/>
    <property type="match status" value="1"/>
</dbReference>
<evidence type="ECO:0000313" key="10">
    <source>
        <dbReference type="Proteomes" id="UP000037460"/>
    </source>
</evidence>
<dbReference type="GO" id="GO:0006428">
    <property type="term" value="P:isoleucyl-tRNA aminoacylation"/>
    <property type="evidence" value="ECO:0007669"/>
    <property type="project" value="TreeGrafter"/>
</dbReference>
<keyword evidence="4" id="KW-0648">Protein biosynthesis</keyword>
<dbReference type="InterPro" id="IPR050081">
    <property type="entry name" value="Ile-tRNA_ligase"/>
</dbReference>
<gene>
    <name evidence="9" type="ORF">Ctob_012175</name>
</gene>
<keyword evidence="3" id="KW-0067">ATP-binding</keyword>
<dbReference type="GO" id="GO:0032543">
    <property type="term" value="P:mitochondrial translation"/>
    <property type="evidence" value="ECO:0007669"/>
    <property type="project" value="TreeGrafter"/>
</dbReference>
<dbReference type="Gene3D" id="1.10.10.830">
    <property type="entry name" value="Ile-tRNA synthetase CP2 domain-like"/>
    <property type="match status" value="1"/>
</dbReference>
<evidence type="ECO:0000313" key="9">
    <source>
        <dbReference type="EMBL" id="KOO53877.1"/>
    </source>
</evidence>
<dbReference type="InterPro" id="IPR014729">
    <property type="entry name" value="Rossmann-like_a/b/a_fold"/>
</dbReference>
<dbReference type="SUPFAM" id="SSF47323">
    <property type="entry name" value="Anticodon-binding domain of a subclass of class I aminoacyl-tRNA synthetases"/>
    <property type="match status" value="1"/>
</dbReference>
<evidence type="ECO:0000256" key="6">
    <source>
        <dbReference type="SAM" id="MobiDB-lite"/>
    </source>
</evidence>
<dbReference type="PANTHER" id="PTHR42765">
    <property type="entry name" value="SOLEUCYL-TRNA SYNTHETASE"/>
    <property type="match status" value="1"/>
</dbReference>
<sequence>MINRWKLLRGYRIEFTPGWDCHGLPIELRALQLAGAEAAHELPPLRVREQAAECARQTIAEQRQSFVRWGVMADWHAPYTTMQPRYEAAQLGVLRAMLRRGLLFRGVRPVHWSPASRTALAEAELDYVDAHESSAAYVAFSLARDGDLPYSLMMASAADALPALVVWTTTPWTLPANQAILLFGEHVTDTAGTGLVHTAPGHGPEDFAVGQAHGLASACPVDEHGRFTRDTDEAVPFVGLHVLKEGNAKVLEALTARGALVHVERYLHRYPYDWRSKTPVIFRTTPQWFIDLGRLRESALAALDDVQMLPSAGRARLEAFVRGRTEWCLSRQRSWGVPLPVFYHVDTGEALLDDEVLAHVQQLIGLHGSDCWWTLPVEELLPPRRAHEASFWMRGTDTMDVWFDSGSSWSAVLAKDRGGGVDEHGAKMSKSIGNVIMPSQLLGPSSIDAPAYSKGADGDDAPAATTTTASAAATGAQDGAKSRAPPALDAALDAAALSALEAQIGAQGILVRELKVAAKGGTSKKAEVDAAVAALVALKAKLPVEATAAAPRAEGAAPNHKKLQKEARKARDDRAPYGVDVLRLWVATADWKGDVALGDAVLERSRDIYRRLRNACRFCLGNLYDFDESVDALPLEQLRLGDRHMLHTLAEHTRVVQASYDAYELNRVVAATLALATERLSAEYFHATKDRLYCGHAEGASRRAVQTVLHASLDTILLSIGPIAPFLVEEVHEHRAQPRPPPPIDRTWGEPPAAWHQPKLARQWALARLVEEQVTLVLHEARVDKRIAGGGEALVELQTAPGSELHAALEYLGPELNDLLGVSATRLTALTSGESAASAVVDVHELVCSYDGMLKAQAGCLKEAAQVGS</sequence>
<evidence type="ECO:0000256" key="5">
    <source>
        <dbReference type="ARBA" id="ARBA00023146"/>
    </source>
</evidence>
<keyword evidence="10" id="KW-1185">Reference proteome</keyword>
<accession>A0A0M0LSI6</accession>